<keyword evidence="2" id="KW-1185">Reference proteome</keyword>
<protein>
    <submittedName>
        <fullName evidence="1">Uncharacterized protein</fullName>
    </submittedName>
</protein>
<proteinExistence type="predicted"/>
<sequence length="71" mass="8098">MTPHEGIIYDSCVYTAKSLVMIMGYRQTRSVGTQFEKIGCSVKRIGAKPFLFGYELRIVIEEWHDSGEVPQ</sequence>
<reference evidence="1 2" key="1">
    <citation type="submission" date="2017-05" db="EMBL/GenBank/DDBJ databases">
        <authorList>
            <person name="Varghese N."/>
            <person name="Submissions S."/>
        </authorList>
    </citation>
    <scope>NUCLEOTIDE SEQUENCE [LARGE SCALE GENOMIC DNA]</scope>
    <source>
        <strain evidence="1 2">DSM 25457</strain>
    </source>
</reference>
<dbReference type="Proteomes" id="UP001158067">
    <property type="component" value="Unassembled WGS sequence"/>
</dbReference>
<dbReference type="EMBL" id="FXUG01000001">
    <property type="protein sequence ID" value="SMP41599.1"/>
    <property type="molecule type" value="Genomic_DNA"/>
</dbReference>
<name>A0ABY1PPQ9_9BACT</name>
<gene>
    <name evidence="1" type="ORF">SAMN06265222_101620</name>
</gene>
<comment type="caution">
    <text evidence="1">The sequence shown here is derived from an EMBL/GenBank/DDBJ whole genome shotgun (WGS) entry which is preliminary data.</text>
</comment>
<evidence type="ECO:0000313" key="2">
    <source>
        <dbReference type="Proteomes" id="UP001158067"/>
    </source>
</evidence>
<accession>A0ABY1PPQ9</accession>
<organism evidence="1 2">
    <name type="scientific">Neorhodopirellula lusitana</name>
    <dbReference type="NCBI Taxonomy" id="445327"/>
    <lineage>
        <taxon>Bacteria</taxon>
        <taxon>Pseudomonadati</taxon>
        <taxon>Planctomycetota</taxon>
        <taxon>Planctomycetia</taxon>
        <taxon>Pirellulales</taxon>
        <taxon>Pirellulaceae</taxon>
        <taxon>Neorhodopirellula</taxon>
    </lineage>
</organism>
<evidence type="ECO:0000313" key="1">
    <source>
        <dbReference type="EMBL" id="SMP41599.1"/>
    </source>
</evidence>